<organism evidence="2 3">
    <name type="scientific">Arsenophonus nasoniae</name>
    <name type="common">son-killer infecting Nasonia vitripennis</name>
    <dbReference type="NCBI Taxonomy" id="638"/>
    <lineage>
        <taxon>Bacteria</taxon>
        <taxon>Pseudomonadati</taxon>
        <taxon>Pseudomonadota</taxon>
        <taxon>Gammaproteobacteria</taxon>
        <taxon>Enterobacterales</taxon>
        <taxon>Morganellaceae</taxon>
        <taxon>Arsenophonus</taxon>
    </lineage>
</organism>
<feature type="domain" description="Phage conserved hypothetical protein C-terminal" evidence="1">
    <location>
        <begin position="177"/>
        <end position="248"/>
    </location>
</feature>
<evidence type="ECO:0000259" key="1">
    <source>
        <dbReference type="Pfam" id="PF09524"/>
    </source>
</evidence>
<dbReference type="AlphaFoldDB" id="A0AA95GFI7"/>
<evidence type="ECO:0000313" key="2">
    <source>
        <dbReference type="EMBL" id="WGL96275.1"/>
    </source>
</evidence>
<gene>
    <name evidence="2" type="ORF">QE207_06820</name>
</gene>
<protein>
    <submittedName>
        <fullName evidence="2">Conserved phage C-terminal domain-containing protein</fullName>
    </submittedName>
</protein>
<proteinExistence type="predicted"/>
<evidence type="ECO:0000313" key="3">
    <source>
        <dbReference type="Proteomes" id="UP001177597"/>
    </source>
</evidence>
<dbReference type="InterPro" id="IPR011741">
    <property type="entry name" value="Phg_2220_C"/>
</dbReference>
<dbReference type="EMBL" id="CP123498">
    <property type="protein sequence ID" value="WGL96275.1"/>
    <property type="molecule type" value="Genomic_DNA"/>
</dbReference>
<name>A0AA95GFI7_9GAMM</name>
<dbReference type="RefSeq" id="WP_280629820.1">
    <property type="nucleotide sequence ID" value="NZ_CP123498.1"/>
</dbReference>
<dbReference type="Pfam" id="PF09524">
    <property type="entry name" value="Phg_2220_C"/>
    <property type="match status" value="1"/>
</dbReference>
<accession>A0AA95GFI7</accession>
<dbReference type="Proteomes" id="UP001177597">
    <property type="component" value="Chromosome"/>
</dbReference>
<reference evidence="2" key="1">
    <citation type="submission" date="2023-04" db="EMBL/GenBank/DDBJ databases">
        <title>Genome dynamics across the evolutionary transition to endosymbiosis.</title>
        <authorList>
            <person name="Siozios S."/>
            <person name="Nadal-Jimenez P."/>
            <person name="Azagi T."/>
            <person name="Sprong H."/>
            <person name="Frost C.L."/>
            <person name="Parratt S.R."/>
            <person name="Taylor G."/>
            <person name="Brettell L."/>
            <person name="Lew K.C."/>
            <person name="Croft L."/>
            <person name="King K.C."/>
            <person name="Brockhurst M.A."/>
            <person name="Hypsa V."/>
            <person name="Novakova E."/>
            <person name="Darby A.C."/>
            <person name="Hurst G.D.D."/>
        </authorList>
    </citation>
    <scope>NUCLEOTIDE SEQUENCE</scope>
    <source>
        <strain evidence="2">AIh</strain>
    </source>
</reference>
<sequence>MSLLLLKTRPQIVIPELAARIGLNESLVLQQVQYWLTETDSGIKHEGRRWIYNTFEKWLEQFPYFSEKRLKRAFTSLKKIGVLSIEQLNKRNHDRTNYYAINYDHEVLTDHFDVDEKPAKPARKPSKIRIGQNDPMDKVKMTRSLTESTTEITTESTTNLACQVHDEPDETDPALQVLTHFNQVTHSNYREGKTTMGYIRRRLAEDYVASDLILVTDYLVAKWSKDPRMRDYLRPKTLFSPENCSEYFDKARKWQEAGRPACVDGRWLKPGELAVSVDTVARDEAFRRLICSSSEPKNRLEEIAAQLAGKSGIRRMTEVSAHAAWRGIWAKAAEQVAKEATCA</sequence>